<dbReference type="PROSITE" id="PS51455">
    <property type="entry name" value="PIPK"/>
    <property type="match status" value="1"/>
</dbReference>
<dbReference type="GO" id="GO:0005524">
    <property type="term" value="F:ATP binding"/>
    <property type="evidence" value="ECO:0007669"/>
    <property type="project" value="UniProtKB-UniRule"/>
</dbReference>
<dbReference type="Gene3D" id="3.30.810.10">
    <property type="entry name" value="2-Layer Sandwich"/>
    <property type="match status" value="1"/>
</dbReference>
<evidence type="ECO:0000313" key="5">
    <source>
        <dbReference type="Proteomes" id="UP000887560"/>
    </source>
</evidence>
<dbReference type="PANTHER" id="PTHR23086">
    <property type="entry name" value="PHOSPHATIDYLINOSITOL-4-PHOSPHATE 5-KINASE"/>
    <property type="match status" value="1"/>
</dbReference>
<dbReference type="Gene3D" id="3.30.800.10">
    <property type="entry name" value="Phosphatidylinositol Phosphate Kinase II Beta"/>
    <property type="match status" value="1"/>
</dbReference>
<feature type="domain" description="PIPK" evidence="4">
    <location>
        <begin position="272"/>
        <end position="632"/>
    </location>
</feature>
<dbReference type="SMART" id="SM00330">
    <property type="entry name" value="PIPKc"/>
    <property type="match status" value="1"/>
</dbReference>
<dbReference type="CDD" id="cd17301">
    <property type="entry name" value="PIPKc_PIP5KI"/>
    <property type="match status" value="1"/>
</dbReference>
<dbReference type="AlphaFoldDB" id="A0A915NNI9"/>
<evidence type="ECO:0000259" key="4">
    <source>
        <dbReference type="PROSITE" id="PS51455"/>
    </source>
</evidence>
<feature type="compositionally biased region" description="Polar residues" evidence="2">
    <location>
        <begin position="236"/>
        <end position="250"/>
    </location>
</feature>
<dbReference type="InterPro" id="IPR000717">
    <property type="entry name" value="PCI_dom"/>
</dbReference>
<dbReference type="GO" id="GO:0016308">
    <property type="term" value="F:1-phosphatidylinositol-4-phosphate 5-kinase activity"/>
    <property type="evidence" value="ECO:0007669"/>
    <property type="project" value="TreeGrafter"/>
</dbReference>
<dbReference type="Proteomes" id="UP000887560">
    <property type="component" value="Unplaced"/>
</dbReference>
<keyword evidence="1" id="KW-0418">Kinase</keyword>
<proteinExistence type="predicted"/>
<evidence type="ECO:0000313" key="6">
    <source>
        <dbReference type="WBParaSite" id="scf7180000418945.g3155"/>
    </source>
</evidence>
<dbReference type="WBParaSite" id="scf7180000418945.g3155">
    <property type="protein sequence ID" value="scf7180000418945.g3155"/>
    <property type="gene ID" value="scf7180000418945.g3155"/>
</dbReference>
<dbReference type="PANTHER" id="PTHR23086:SF101">
    <property type="entry name" value="LP03320P-RELATED"/>
    <property type="match status" value="1"/>
</dbReference>
<evidence type="ECO:0000256" key="1">
    <source>
        <dbReference type="PROSITE-ProRule" id="PRU00781"/>
    </source>
</evidence>
<sequence length="799" mass="90670">MTLTCATAQYGILVSIASKNRVVPYDLLMNSLGIGNERELEDFIIQAIYQGIIKGKLNAVNHCLEVIDWRASCVENLDMDFMTQTLEEWSKRCGDFVNLLSGQVDGANKFVAEFNANEKRITDEVENIKQLFTCADDSTVQRKFWSGVEGPKSAQKPETKRFKSGGPKLRRVIYHWLHMRMAAFDSSNDVKAILRHKEDNIPMADEIRMSDITFSDPSSYDGGLTNLSHKKDDYLSPQQAIQSSSSTPGKSGNKIGHRRIDKQGEVSYKRVPTNALMGAIQLGIANSVGSLAGKPRRDILVQDFEVIESVTFPTDGSQMTPSHQYGDFRFKSYAPIAFRYFRELFNIKPADFLKSLCTLPLRELSNPGASGSIFYVSTDDKFIIKTVQHKEAEFLRKLLPGYYMNLHQNPRTLLPKFFGLFCYQSLGKNIRLLVMNNLLPQSVEMHHKFDLKGSTYKRHASKSEREKRSPTLKDLDFNAEFTDGIMLDAHIYDILVDVIKRDCFVLESFKIMDYSMLMGVHNIDAQQHASNHNRLPAAWDAEEAVIAETWRSLQLDYSTTRGPQDDGGVPAKNAKGERLLLYLGIIDILQNYRLFKKLEHTFKSVLHDGETISVTNPGFYANRFTSYISTIVFRRVQDSTGQTSRHPASNKFRSLVHSYIAMKSTPVRIHTTPQQQQQLPNRRVVSTSEYIDNIDLNNQQQQLNINITPSSNAVKERFPSFIEQRDIKNRRSYTMIKTSHLGVGGSGIGNEFEKQRRKVDRLFAASNKQREGSISINTVLGDEDGSIKSIRQQLQSTQV</sequence>
<dbReference type="Pfam" id="PF01504">
    <property type="entry name" value="PIP5K"/>
    <property type="match status" value="1"/>
</dbReference>
<dbReference type="SUPFAM" id="SSF56104">
    <property type="entry name" value="SAICAR synthase-like"/>
    <property type="match status" value="1"/>
</dbReference>
<protein>
    <submittedName>
        <fullName evidence="6">PIPK domain-containing protein</fullName>
    </submittedName>
</protein>
<evidence type="ECO:0000259" key="3">
    <source>
        <dbReference type="PROSITE" id="PS50250"/>
    </source>
</evidence>
<dbReference type="InterPro" id="IPR002498">
    <property type="entry name" value="PInositol-4-P-4/5-kinase_core"/>
</dbReference>
<accession>A0A915NNI9</accession>
<feature type="region of interest" description="Disordered" evidence="2">
    <location>
        <begin position="235"/>
        <end position="264"/>
    </location>
</feature>
<dbReference type="InterPro" id="IPR027483">
    <property type="entry name" value="PInositol-4-P-4/5-kinase_C_sf"/>
</dbReference>
<dbReference type="GO" id="GO:0005886">
    <property type="term" value="C:plasma membrane"/>
    <property type="evidence" value="ECO:0007669"/>
    <property type="project" value="TreeGrafter"/>
</dbReference>
<organism evidence="5 6">
    <name type="scientific">Meloidogyne floridensis</name>
    <dbReference type="NCBI Taxonomy" id="298350"/>
    <lineage>
        <taxon>Eukaryota</taxon>
        <taxon>Metazoa</taxon>
        <taxon>Ecdysozoa</taxon>
        <taxon>Nematoda</taxon>
        <taxon>Chromadorea</taxon>
        <taxon>Rhabditida</taxon>
        <taxon>Tylenchina</taxon>
        <taxon>Tylenchomorpha</taxon>
        <taxon>Tylenchoidea</taxon>
        <taxon>Meloidogynidae</taxon>
        <taxon>Meloidogyninae</taxon>
        <taxon>Meloidogyne</taxon>
    </lineage>
</organism>
<name>A0A915NNI9_9BILA</name>
<dbReference type="GO" id="GO:0046854">
    <property type="term" value="P:phosphatidylinositol phosphate biosynthetic process"/>
    <property type="evidence" value="ECO:0007669"/>
    <property type="project" value="TreeGrafter"/>
</dbReference>
<keyword evidence="1" id="KW-0547">Nucleotide-binding</keyword>
<keyword evidence="5" id="KW-1185">Reference proteome</keyword>
<keyword evidence="1" id="KW-0067">ATP-binding</keyword>
<dbReference type="PROSITE" id="PS50250">
    <property type="entry name" value="PCI"/>
    <property type="match status" value="1"/>
</dbReference>
<feature type="domain" description="PCI" evidence="3">
    <location>
        <begin position="1"/>
        <end position="71"/>
    </location>
</feature>
<keyword evidence="1" id="KW-0808">Transferase</keyword>
<dbReference type="Pfam" id="PF01399">
    <property type="entry name" value="PCI"/>
    <property type="match status" value="1"/>
</dbReference>
<reference evidence="6" key="1">
    <citation type="submission" date="2022-11" db="UniProtKB">
        <authorList>
            <consortium name="WormBaseParasite"/>
        </authorList>
    </citation>
    <scope>IDENTIFICATION</scope>
</reference>
<dbReference type="InterPro" id="IPR023610">
    <property type="entry name" value="PInositol-4/5-P-5/4-kinase"/>
</dbReference>
<evidence type="ECO:0000256" key="2">
    <source>
        <dbReference type="SAM" id="MobiDB-lite"/>
    </source>
</evidence>
<dbReference type="InterPro" id="IPR027484">
    <property type="entry name" value="PInositol-4-P-5-kinase_N"/>
</dbReference>